<feature type="compositionally biased region" description="Basic residues" evidence="1">
    <location>
        <begin position="51"/>
        <end position="74"/>
    </location>
</feature>
<gene>
    <name evidence="2" type="ORF">BJF92_04705</name>
</gene>
<organism evidence="2 3">
    <name type="scientific">Xaviernesmea rhizosphaerae</name>
    <dbReference type="NCBI Taxonomy" id="1672749"/>
    <lineage>
        <taxon>Bacteria</taxon>
        <taxon>Pseudomonadati</taxon>
        <taxon>Pseudomonadota</taxon>
        <taxon>Alphaproteobacteria</taxon>
        <taxon>Hyphomicrobiales</taxon>
        <taxon>Rhizobiaceae</taxon>
        <taxon>Rhizobium/Agrobacterium group</taxon>
        <taxon>Xaviernesmea</taxon>
    </lineage>
</organism>
<comment type="caution">
    <text evidence="2">The sequence shown here is derived from an EMBL/GenBank/DDBJ whole genome shotgun (WGS) entry which is preliminary data.</text>
</comment>
<dbReference type="AlphaFoldDB" id="A0A1Q9AFX6"/>
<dbReference type="RefSeq" id="WP_075636128.1">
    <property type="nucleotide sequence ID" value="NZ_MKIO01000038.1"/>
</dbReference>
<reference evidence="2 3" key="1">
    <citation type="submission" date="2016-09" db="EMBL/GenBank/DDBJ databases">
        <title>Rhizobium sp. nov., a novel species isolated from the rice rhizosphere.</title>
        <authorList>
            <person name="Zhao J."/>
            <person name="Zhang X."/>
        </authorList>
    </citation>
    <scope>NUCLEOTIDE SEQUENCE [LARGE SCALE GENOMIC DNA]</scope>
    <source>
        <strain evidence="2 3">MH17</strain>
    </source>
</reference>
<proteinExistence type="predicted"/>
<evidence type="ECO:0000313" key="2">
    <source>
        <dbReference type="EMBL" id="OLP53886.1"/>
    </source>
</evidence>
<dbReference type="EMBL" id="MKIO01000038">
    <property type="protein sequence ID" value="OLP53886.1"/>
    <property type="molecule type" value="Genomic_DNA"/>
</dbReference>
<dbReference type="Proteomes" id="UP000186143">
    <property type="component" value="Unassembled WGS sequence"/>
</dbReference>
<protein>
    <submittedName>
        <fullName evidence="2">Uncharacterized protein</fullName>
    </submittedName>
</protein>
<feature type="compositionally biased region" description="Basic residues" evidence="1">
    <location>
        <begin position="24"/>
        <end position="35"/>
    </location>
</feature>
<dbReference type="STRING" id="1672749.BJF92_04705"/>
<evidence type="ECO:0000313" key="3">
    <source>
        <dbReference type="Proteomes" id="UP000186143"/>
    </source>
</evidence>
<dbReference type="OrthoDB" id="9951794at2"/>
<name>A0A1Q9AFX6_9HYPH</name>
<accession>A0A1Q9AFX6</accession>
<sequence length="74" mass="8303">MAGLMETLVKGVIDSVLKEVLKKTGAKRASRRTKRQTRDPKGRFTPSPSPKRVKARKQVSKRRTAAARSKQRSV</sequence>
<evidence type="ECO:0000256" key="1">
    <source>
        <dbReference type="SAM" id="MobiDB-lite"/>
    </source>
</evidence>
<feature type="region of interest" description="Disordered" evidence="1">
    <location>
        <begin position="23"/>
        <end position="74"/>
    </location>
</feature>